<dbReference type="GeneID" id="9044022"/>
<protein>
    <submittedName>
        <fullName evidence="2">Uncharacterized protein</fullName>
    </submittedName>
</protein>
<evidence type="ECO:0000256" key="1">
    <source>
        <dbReference type="SAM" id="MobiDB-lite"/>
    </source>
</evidence>
<evidence type="ECO:0000313" key="2">
    <source>
        <dbReference type="EMBL" id="EER00832.1"/>
    </source>
</evidence>
<dbReference type="EMBL" id="GG684654">
    <property type="protein sequence ID" value="EER00832.1"/>
    <property type="molecule type" value="Genomic_DNA"/>
</dbReference>
<keyword evidence="3" id="KW-1185">Reference proteome</keyword>
<sequence>MSSGEWPPPPPPQSGHRPQHPYQYHTQRSRYDVHHPPQQQQQSLPMVHDYGGSVDIHAWWMVAMQQQQQQQLHPSNLMAYRRQIHHGFPALPVLPVGHWQSWTGGPPRQANPVVDPRMYDQRRDDEVHRRRGWHFQAAPREVQRAPVDPRSPSPLRLPSSRTQMTSSGQKNEAWTSHASSPRPTLSVQRLVDHGYRAGSPRRRNWTPRSCPEARVDPSESSGRCDRHNSVCWTVGRSRRRRIDESGPLTNSMQKRRRVSRTEYLRLPVFSEDERGDVAGTGQQQRPASKTRSFIELLLEDRRKSAASFSTPERSEARRDEKMENSSSATPPPTRRLSVIKEGTEVSAGHSSRSTPQELRRQVSPPQTDVRSWYDGERTPSSPSLPRINPADYGCGVPEDDGGFTTDVERGLAGEEDIGSSSSDDEASNESGNDEDSSSESSGSAYEIVQQGDEIVRRKRRKKREPARGLEFIDWSEEFNTGIIATAHEPTLRFKKVVTRRFGAKLRGHPMFREDVQRQEQENGDKTHVAELQM</sequence>
<feature type="compositionally biased region" description="Acidic residues" evidence="1">
    <location>
        <begin position="413"/>
        <end position="437"/>
    </location>
</feature>
<dbReference type="AlphaFoldDB" id="C5LQU7"/>
<accession>C5LQU7</accession>
<feature type="compositionally biased region" description="Polar residues" evidence="1">
    <location>
        <begin position="162"/>
        <end position="187"/>
    </location>
</feature>
<evidence type="ECO:0000313" key="3">
    <source>
        <dbReference type="Proteomes" id="UP000007800"/>
    </source>
</evidence>
<reference evidence="2 3" key="1">
    <citation type="submission" date="2008-07" db="EMBL/GenBank/DDBJ databases">
        <authorList>
            <person name="El-Sayed N."/>
            <person name="Caler E."/>
            <person name="Inman J."/>
            <person name="Amedeo P."/>
            <person name="Hass B."/>
            <person name="Wortman J."/>
        </authorList>
    </citation>
    <scope>NUCLEOTIDE SEQUENCE [LARGE SCALE GENOMIC DNA]</scope>
    <source>
        <strain evidence="3">ATCC 50983 / TXsc</strain>
    </source>
</reference>
<feature type="region of interest" description="Disordered" evidence="1">
    <location>
        <begin position="131"/>
        <end position="225"/>
    </location>
</feature>
<feature type="region of interest" description="Disordered" evidence="1">
    <location>
        <begin position="303"/>
        <end position="462"/>
    </location>
</feature>
<organism evidence="3">
    <name type="scientific">Perkinsus marinus (strain ATCC 50983 / TXsc)</name>
    <dbReference type="NCBI Taxonomy" id="423536"/>
    <lineage>
        <taxon>Eukaryota</taxon>
        <taxon>Sar</taxon>
        <taxon>Alveolata</taxon>
        <taxon>Perkinsozoa</taxon>
        <taxon>Perkinsea</taxon>
        <taxon>Perkinsida</taxon>
        <taxon>Perkinsidae</taxon>
        <taxon>Perkinsus</taxon>
    </lineage>
</organism>
<feature type="compositionally biased region" description="Basic and acidic residues" evidence="1">
    <location>
        <begin position="312"/>
        <end position="323"/>
    </location>
</feature>
<proteinExistence type="predicted"/>
<feature type="compositionally biased region" description="Basic and acidic residues" evidence="1">
    <location>
        <begin position="211"/>
        <end position="225"/>
    </location>
</feature>
<gene>
    <name evidence="2" type="ORF">Pmar_PMAR002901</name>
</gene>
<dbReference type="InParanoid" id="C5LQU7"/>
<feature type="region of interest" description="Disordered" evidence="1">
    <location>
        <begin position="1"/>
        <end position="43"/>
    </location>
</feature>
<feature type="compositionally biased region" description="Pro residues" evidence="1">
    <location>
        <begin position="1"/>
        <end position="13"/>
    </location>
</feature>
<dbReference type="Proteomes" id="UP000007800">
    <property type="component" value="Unassembled WGS sequence"/>
</dbReference>
<name>C5LQU7_PERM5</name>
<dbReference type="OrthoDB" id="10597963at2759"/>
<dbReference type="RefSeq" id="XP_002768114.1">
    <property type="nucleotide sequence ID" value="XM_002768068.1"/>
</dbReference>